<evidence type="ECO:0000313" key="2">
    <source>
        <dbReference type="Proteomes" id="UP000017861"/>
    </source>
</evidence>
<organism evidence="1 2">
    <name type="scientific">Trypanosoma cruzi Dm28c</name>
    <dbReference type="NCBI Taxonomy" id="1416333"/>
    <lineage>
        <taxon>Eukaryota</taxon>
        <taxon>Discoba</taxon>
        <taxon>Euglenozoa</taxon>
        <taxon>Kinetoplastea</taxon>
        <taxon>Metakinetoplastina</taxon>
        <taxon>Trypanosomatida</taxon>
        <taxon>Trypanosomatidae</taxon>
        <taxon>Trypanosoma</taxon>
        <taxon>Schizotrypanum</taxon>
    </lineage>
</organism>
<reference evidence="1 2" key="1">
    <citation type="journal article" date="2014" name="Genome Announc.">
        <title>Trypanosoma cruzi Clone Dm28c Draft Genome Sequence.</title>
        <authorList>
            <person name="Grisard E.C."/>
            <person name="Teixeira S.M."/>
            <person name="de Almeida L.G."/>
            <person name="Stoco P.H."/>
            <person name="Gerber A.L."/>
            <person name="Talavera-Lopez C."/>
            <person name="Lima O.C."/>
            <person name="Andersson B."/>
            <person name="de Vasconcelos A.T."/>
        </authorList>
    </citation>
    <scope>NUCLEOTIDE SEQUENCE [LARGE SCALE GENOMIC DNA]</scope>
    <source>
        <strain evidence="1 2">Dm28c</strain>
    </source>
</reference>
<evidence type="ECO:0000313" key="1">
    <source>
        <dbReference type="EMBL" id="ESS61185.1"/>
    </source>
</evidence>
<gene>
    <name evidence="1" type="ORF">TCDM_11240</name>
</gene>
<proteinExistence type="predicted"/>
<accession>V5AKJ6</accession>
<dbReference type="Proteomes" id="UP000017861">
    <property type="component" value="Unassembled WGS sequence"/>
</dbReference>
<dbReference type="VEuPathDB" id="TriTrypDB:TCDM_11240"/>
<protein>
    <submittedName>
        <fullName evidence="1">Uncharacterized protein</fullName>
    </submittedName>
</protein>
<dbReference type="AlphaFoldDB" id="V5AKJ6"/>
<name>V5AKJ6_TRYCR</name>
<sequence length="237" mass="26818">MGIKQKFFNQTEMRTGPCLSQYFGRRRREFRCRGMPSPGNREASAAAWGSFRTASATLMLSSELPPGTLCAATGWASSSRGVPMTPRTMPDDRPLKRPAPLWRRVAQAAGRTAFSLSLSMRLGLPHCRLTLRTAELPVGPCRAAAGSLARSYRAERPATEHGHKHFPVPLWRRCPNRPNEFLPPQMPSRRWNHSASARWRCTKTSVRRFVPCRFHWRIEVTQLAPYFPHGTEVSHAK</sequence>
<dbReference type="EMBL" id="AYLP01000326">
    <property type="protein sequence ID" value="ESS61185.1"/>
    <property type="molecule type" value="Genomic_DNA"/>
</dbReference>
<comment type="caution">
    <text evidence="1">The sequence shown here is derived from an EMBL/GenBank/DDBJ whole genome shotgun (WGS) entry which is preliminary data.</text>
</comment>